<organism evidence="2 3">
    <name type="scientific">Leucobacter luti</name>
    <dbReference type="NCBI Taxonomy" id="340320"/>
    <lineage>
        <taxon>Bacteria</taxon>
        <taxon>Bacillati</taxon>
        <taxon>Actinomycetota</taxon>
        <taxon>Actinomycetes</taxon>
        <taxon>Micrococcales</taxon>
        <taxon>Microbacteriaceae</taxon>
        <taxon>Leucobacter</taxon>
    </lineage>
</organism>
<keyword evidence="1" id="KW-1133">Transmembrane helix</keyword>
<dbReference type="EMBL" id="SHKI01000002">
    <property type="protein sequence ID" value="RZT68371.1"/>
    <property type="molecule type" value="Genomic_DNA"/>
</dbReference>
<feature type="transmembrane region" description="Helical" evidence="1">
    <location>
        <begin position="38"/>
        <end position="59"/>
    </location>
</feature>
<name>A0A4Q7U3Q4_9MICO</name>
<keyword evidence="3" id="KW-1185">Reference proteome</keyword>
<feature type="transmembrane region" description="Helical" evidence="1">
    <location>
        <begin position="71"/>
        <end position="94"/>
    </location>
</feature>
<evidence type="ECO:0000313" key="3">
    <source>
        <dbReference type="Proteomes" id="UP000291832"/>
    </source>
</evidence>
<keyword evidence="1" id="KW-0472">Membrane</keyword>
<dbReference type="Proteomes" id="UP000291832">
    <property type="component" value="Unassembled WGS sequence"/>
</dbReference>
<dbReference type="RefSeq" id="WP_198677396.1">
    <property type="nucleotide sequence ID" value="NZ_QYAG01000004.1"/>
</dbReference>
<evidence type="ECO:0000313" key="2">
    <source>
        <dbReference type="EMBL" id="RZT68371.1"/>
    </source>
</evidence>
<evidence type="ECO:0000256" key="1">
    <source>
        <dbReference type="SAM" id="Phobius"/>
    </source>
</evidence>
<reference evidence="2 3" key="1">
    <citation type="journal article" date="2015" name="Stand. Genomic Sci.">
        <title>Genomic Encyclopedia of Bacterial and Archaeal Type Strains, Phase III: the genomes of soil and plant-associated and newly described type strains.</title>
        <authorList>
            <person name="Whitman W.B."/>
            <person name="Woyke T."/>
            <person name="Klenk H.P."/>
            <person name="Zhou Y."/>
            <person name="Lilburn T.G."/>
            <person name="Beck B.J."/>
            <person name="De Vos P."/>
            <person name="Vandamme P."/>
            <person name="Eisen J.A."/>
            <person name="Garrity G."/>
            <person name="Hugenholtz P."/>
            <person name="Kyrpides N.C."/>
        </authorList>
    </citation>
    <scope>NUCLEOTIDE SEQUENCE [LARGE SCALE GENOMIC DNA]</scope>
    <source>
        <strain evidence="2 3">RF6</strain>
    </source>
</reference>
<feature type="transmembrane region" description="Helical" evidence="1">
    <location>
        <begin position="6"/>
        <end position="26"/>
    </location>
</feature>
<sequence length="116" mass="13150">MLGFIVSGVASVVATLNRYVPSLRLIQRIIHRRDSHKWGVPAMLIAVPYFLVANLFKGILEDGGHALFSVPFLWCLVMGIAFLALGPISLLLLARCHAQEAWARWKGRRRVDMRRR</sequence>
<dbReference type="AlphaFoldDB" id="A0A4Q7U3Q4"/>
<comment type="caution">
    <text evidence="2">The sequence shown here is derived from an EMBL/GenBank/DDBJ whole genome shotgun (WGS) entry which is preliminary data.</text>
</comment>
<protein>
    <submittedName>
        <fullName evidence="2">Uncharacterized protein</fullName>
    </submittedName>
</protein>
<gene>
    <name evidence="2" type="ORF">EV139_0094</name>
</gene>
<keyword evidence="1" id="KW-0812">Transmembrane</keyword>
<proteinExistence type="predicted"/>
<accession>A0A4Q7U3Q4</accession>